<protein>
    <submittedName>
        <fullName evidence="2">Uncharacterized protein</fullName>
    </submittedName>
</protein>
<dbReference type="Proteomes" id="UP001409585">
    <property type="component" value="Unassembled WGS sequence"/>
</dbReference>
<accession>A0AAV3TWG9</accession>
<sequence length="60" mass="6580">MLVGISAAHKEQCDGDWSFKLVTCRWLRSETGNTGSGDIVVHRGEPMSFGRGTSDNESHE</sequence>
<gene>
    <name evidence="2" type="ORF">GCM10025791_02140</name>
</gene>
<evidence type="ECO:0000313" key="3">
    <source>
        <dbReference type="Proteomes" id="UP001409585"/>
    </source>
</evidence>
<feature type="region of interest" description="Disordered" evidence="1">
    <location>
        <begin position="35"/>
        <end position="60"/>
    </location>
</feature>
<organism evidence="2 3">
    <name type="scientific">Halioxenophilus aromaticivorans</name>
    <dbReference type="NCBI Taxonomy" id="1306992"/>
    <lineage>
        <taxon>Bacteria</taxon>
        <taxon>Pseudomonadati</taxon>
        <taxon>Pseudomonadota</taxon>
        <taxon>Gammaproteobacteria</taxon>
        <taxon>Alteromonadales</taxon>
        <taxon>Alteromonadaceae</taxon>
        <taxon>Halioxenophilus</taxon>
    </lineage>
</organism>
<keyword evidence="3" id="KW-1185">Reference proteome</keyword>
<proteinExistence type="predicted"/>
<comment type="caution">
    <text evidence="2">The sequence shown here is derived from an EMBL/GenBank/DDBJ whole genome shotgun (WGS) entry which is preliminary data.</text>
</comment>
<name>A0AAV3TWG9_9ALTE</name>
<dbReference type="EMBL" id="BAABLX010000001">
    <property type="protein sequence ID" value="GAA4929970.1"/>
    <property type="molecule type" value="Genomic_DNA"/>
</dbReference>
<reference evidence="3" key="1">
    <citation type="journal article" date="2019" name="Int. J. Syst. Evol. Microbiol.">
        <title>The Global Catalogue of Microorganisms (GCM) 10K type strain sequencing project: providing services to taxonomists for standard genome sequencing and annotation.</title>
        <authorList>
            <consortium name="The Broad Institute Genomics Platform"/>
            <consortium name="The Broad Institute Genome Sequencing Center for Infectious Disease"/>
            <person name="Wu L."/>
            <person name="Ma J."/>
        </authorList>
    </citation>
    <scope>NUCLEOTIDE SEQUENCE [LARGE SCALE GENOMIC DNA]</scope>
    <source>
        <strain evidence="3">JCM 19134</strain>
    </source>
</reference>
<evidence type="ECO:0000256" key="1">
    <source>
        <dbReference type="SAM" id="MobiDB-lite"/>
    </source>
</evidence>
<dbReference type="AlphaFoldDB" id="A0AAV3TWG9"/>
<dbReference type="RefSeq" id="WP_345415711.1">
    <property type="nucleotide sequence ID" value="NZ_AP031496.1"/>
</dbReference>
<evidence type="ECO:0000313" key="2">
    <source>
        <dbReference type="EMBL" id="GAA4929970.1"/>
    </source>
</evidence>